<feature type="transmembrane region" description="Helical" evidence="1">
    <location>
        <begin position="767"/>
        <end position="786"/>
    </location>
</feature>
<dbReference type="PANTHER" id="PTHR23071">
    <property type="entry name" value="PHOSPHATIDYLINOSITOL GLYCAN"/>
    <property type="match status" value="1"/>
</dbReference>
<dbReference type="InParanoid" id="A7TP49"/>
<keyword evidence="1" id="KW-1133">Transmembrane helix</keyword>
<keyword evidence="1" id="KW-0812">Transmembrane</keyword>
<dbReference type="HOGENOM" id="CLU_004298_1_0_1"/>
<dbReference type="OrthoDB" id="272139at2759"/>
<feature type="transmembrane region" description="Helical" evidence="1">
    <location>
        <begin position="806"/>
        <end position="831"/>
    </location>
</feature>
<dbReference type="GeneID" id="5544085"/>
<dbReference type="RefSeq" id="XP_001643817.1">
    <property type="nucleotide sequence ID" value="XM_001643767.1"/>
</dbReference>
<keyword evidence="1" id="KW-0472">Membrane</keyword>
<feature type="transmembrane region" description="Helical" evidence="1">
    <location>
        <begin position="456"/>
        <end position="480"/>
    </location>
</feature>
<feature type="transmembrane region" description="Helical" evidence="1">
    <location>
        <begin position="727"/>
        <end position="746"/>
    </location>
</feature>
<dbReference type="PhylomeDB" id="A7TP49"/>
<feature type="transmembrane region" description="Helical" evidence="1">
    <location>
        <begin position="526"/>
        <end position="549"/>
    </location>
</feature>
<dbReference type="EMBL" id="DS480438">
    <property type="protein sequence ID" value="EDO15959.1"/>
    <property type="molecule type" value="Genomic_DNA"/>
</dbReference>
<feature type="transmembrane region" description="Helical" evidence="1">
    <location>
        <begin position="492"/>
        <end position="514"/>
    </location>
</feature>
<dbReference type="InterPro" id="IPR017850">
    <property type="entry name" value="Alkaline_phosphatase_core_sf"/>
</dbReference>
<reference evidence="2 3" key="1">
    <citation type="journal article" date="2007" name="Proc. Natl. Acad. Sci. U.S.A.">
        <title>Independent sorting-out of thousands of duplicated gene pairs in two yeast species descended from a whole-genome duplication.</title>
        <authorList>
            <person name="Scannell D.R."/>
            <person name="Frank A.C."/>
            <person name="Conant G.C."/>
            <person name="Byrne K.P."/>
            <person name="Woolfit M."/>
            <person name="Wolfe K.H."/>
        </authorList>
    </citation>
    <scope>NUCLEOTIDE SEQUENCE [LARGE SCALE GENOMIC DNA]</scope>
    <source>
        <strain evidence="3">ATCC 22028 / DSM 70294 / BCRC 21397 / CBS 2163 / NBRC 10782 / NRRL Y-8283 / UCD 57-17</strain>
    </source>
</reference>
<dbReference type="GO" id="GO:0005789">
    <property type="term" value="C:endoplasmic reticulum membrane"/>
    <property type="evidence" value="ECO:0007669"/>
    <property type="project" value="TreeGrafter"/>
</dbReference>
<dbReference type="OMA" id="DHGMDEN"/>
<feature type="transmembrane region" description="Helical" evidence="1">
    <location>
        <begin position="943"/>
        <end position="966"/>
    </location>
</feature>
<evidence type="ECO:0000256" key="1">
    <source>
        <dbReference type="SAM" id="Phobius"/>
    </source>
</evidence>
<protein>
    <recommendedName>
        <fullName evidence="4">GPI ethanolamine phosphate transferase 3</fullName>
    </recommendedName>
</protein>
<dbReference type="PANTHER" id="PTHR23071:SF1">
    <property type="entry name" value="GPI ETHANOLAMINE PHOSPHATE TRANSFERASE 3"/>
    <property type="match status" value="1"/>
</dbReference>
<evidence type="ECO:0000313" key="3">
    <source>
        <dbReference type="Proteomes" id="UP000000267"/>
    </source>
</evidence>
<keyword evidence="3" id="KW-1185">Reference proteome</keyword>
<feature type="transmembrane region" description="Helical" evidence="1">
    <location>
        <begin position="905"/>
        <end position="931"/>
    </location>
</feature>
<feature type="transmembrane region" description="Helical" evidence="1">
    <location>
        <begin position="561"/>
        <end position="579"/>
    </location>
</feature>
<dbReference type="eggNOG" id="KOG2126">
    <property type="taxonomic scope" value="Eukaryota"/>
</dbReference>
<accession>A7TP49</accession>
<organism evidence="3">
    <name type="scientific">Vanderwaltozyma polyspora (strain ATCC 22028 / DSM 70294 / BCRC 21397 / CBS 2163 / NBRC 10782 / NRRL Y-8283 / UCD 57-17)</name>
    <name type="common">Kluyveromyces polysporus</name>
    <dbReference type="NCBI Taxonomy" id="436907"/>
    <lineage>
        <taxon>Eukaryota</taxon>
        <taxon>Fungi</taxon>
        <taxon>Dikarya</taxon>
        <taxon>Ascomycota</taxon>
        <taxon>Saccharomycotina</taxon>
        <taxon>Saccharomycetes</taxon>
        <taxon>Saccharomycetales</taxon>
        <taxon>Saccharomycetaceae</taxon>
        <taxon>Vanderwaltozyma</taxon>
    </lineage>
</organism>
<dbReference type="Gene3D" id="3.40.720.10">
    <property type="entry name" value="Alkaline Phosphatase, subunit A"/>
    <property type="match status" value="1"/>
</dbReference>
<feature type="transmembrane region" description="Helical" evidence="1">
    <location>
        <begin position="591"/>
        <end position="610"/>
    </location>
</feature>
<dbReference type="STRING" id="436907.A7TP49"/>
<dbReference type="AlphaFoldDB" id="A7TP49"/>
<dbReference type="KEGG" id="vpo:Kpol_1044p18"/>
<feature type="transmembrane region" description="Helical" evidence="1">
    <location>
        <begin position="34"/>
        <end position="53"/>
    </location>
</feature>
<feature type="transmembrane region" description="Helical" evidence="1">
    <location>
        <begin position="986"/>
        <end position="1008"/>
    </location>
</feature>
<gene>
    <name evidence="2" type="ORF">Kpol_1044p18</name>
</gene>
<sequence>MDEETLKRSILSYSVEDRRIYRASITKFRKSHSLYVALLGSLALLQFISIAFFTKGLLFTNHYLDTSYKTNSRNNVDNIPDIDPQFSKAIVLVLDSLSLDSIAFSELSANDNFNHQLSSLTSPDDEISSQKLFSYVSKEYTFEAESSTHHTSKLQDLFSGTVTDLAKCVKNFTNCLLFEDNFLHKLNLNYKNVYFANEHYWDSIDGIFSSNQRLPATLANNAEIDTYTIDPNKDTINFLYETVIDKSNDIEKWEVLIGHLYGLKPHDENLETNDPSILRNQIEIDKLITDLKKSMDNDTLLMVVSGNSKFSTKDVIKNNKNILYLYSNVPNLWNYSVADNSNLIIGKDNSTLKYSNIDKVDIIPSISLLLDLPLPVDSLGLFIPELANSEEHFNTYLNVNKLQIQYLLKNKKVITNDSTEYILYPVLPENSDYLSWKKFQQKILTSYKGFKTVFDYWYLSIGVSFLIISLILLFSMTKLIPSIIVNQMVHQFATYILASSILFNIYLNLLYYLFKRPGFIDNQVWCILFATSIGIIVGCILPILIKYNLKWIVTRFFNEFSDYWSLIGVLFVIIHSLLITSNSLTIWEDKIVSYLLITFGILALYEFVFIPKRQTTSAVVTAVLSEQHGTSSGVSSSIANSYALPLSRFARILGGYHSFILIFCTRLASTITTCREGQEKYCIPTFSTDINHSWWCMGFFVVALMIIPVCIKGYYNLSSSYQAAAPIWIDYLLRGFLIFDFIFWCLKKIETNTPNLSIDISIINFTIIRIATMYAMVACNIAWIWGPLCVKLNVKNADMRSQQSTILGYSNIYGAPFFLLIINAIISILIFNKPLAQISLALMCNQLLSLMEIIELLKLKENIIGSVMLGILSYQQFFSTGHQFTISSIQWDMGFLLSDNLEFPITHLSVIINTFGPYILVSFAVALLTLWRQPPDILKPQTLLGRIVSNCGSLITYHTIICLSSFIWVTHFRRHDMLWEIFLPRFLYSCMSLMITQFVVTLGTIAFASGRLIRHINDIFWK</sequence>
<feature type="transmembrane region" description="Helical" evidence="1">
    <location>
        <begin position="694"/>
        <end position="715"/>
    </location>
</feature>
<evidence type="ECO:0000313" key="2">
    <source>
        <dbReference type="EMBL" id="EDO15959.1"/>
    </source>
</evidence>
<dbReference type="Proteomes" id="UP000000267">
    <property type="component" value="Unassembled WGS sequence"/>
</dbReference>
<dbReference type="GO" id="GO:0006506">
    <property type="term" value="P:GPI anchor biosynthetic process"/>
    <property type="evidence" value="ECO:0007669"/>
    <property type="project" value="InterPro"/>
</dbReference>
<dbReference type="InterPro" id="IPR039524">
    <property type="entry name" value="PIGO/GPI13"/>
</dbReference>
<dbReference type="GO" id="GO:0051377">
    <property type="term" value="F:mannose-ethanolamine phosphotransferase activity"/>
    <property type="evidence" value="ECO:0007669"/>
    <property type="project" value="TreeGrafter"/>
</dbReference>
<name>A7TP49_VANPO</name>
<evidence type="ECO:0008006" key="4">
    <source>
        <dbReference type="Google" id="ProtNLM"/>
    </source>
</evidence>
<proteinExistence type="predicted"/>